<evidence type="ECO:0000256" key="4">
    <source>
        <dbReference type="SAM" id="Coils"/>
    </source>
</evidence>
<dbReference type="OMA" id="RLHCKVD"/>
<comment type="similarity">
    <text evidence="1">Belongs to the proteasome subunit S10 family.</text>
</comment>
<dbReference type="EMBL" id="LNIX01000001">
    <property type="protein sequence ID" value="OXA64723.1"/>
    <property type="molecule type" value="Genomic_DNA"/>
</dbReference>
<dbReference type="FunFam" id="1.25.40.570:FF:000005">
    <property type="entry name" value="26S proteasome regulatory subunit N7"/>
    <property type="match status" value="1"/>
</dbReference>
<dbReference type="Pfam" id="PF10602">
    <property type="entry name" value="RPN7"/>
    <property type="match status" value="1"/>
</dbReference>
<dbReference type="SUPFAM" id="SSF46785">
    <property type="entry name" value="Winged helix' DNA-binding domain"/>
    <property type="match status" value="1"/>
</dbReference>
<reference evidence="6 8" key="1">
    <citation type="submission" date="2015-12" db="EMBL/GenBank/DDBJ databases">
        <title>The genome of Folsomia candida.</title>
        <authorList>
            <person name="Faddeeva A."/>
            <person name="Derks M.F."/>
            <person name="Anvar Y."/>
            <person name="Smit S."/>
            <person name="Van Straalen N."/>
            <person name="Roelofs D."/>
        </authorList>
    </citation>
    <scope>NUCLEOTIDE SEQUENCE [LARGE SCALE GENOMIC DNA]</scope>
    <source>
        <strain evidence="6 8">VU population</strain>
        <tissue evidence="6">Whole body</tissue>
    </source>
</reference>
<dbReference type="PROSITE" id="PS50250">
    <property type="entry name" value="PCI"/>
    <property type="match status" value="1"/>
</dbReference>
<dbReference type="STRING" id="158441.A0A226F4L5"/>
<dbReference type="InterPro" id="IPR000717">
    <property type="entry name" value="PCI_dom"/>
</dbReference>
<dbReference type="Proteomes" id="UP000198287">
    <property type="component" value="Unassembled WGS sequence"/>
</dbReference>
<protein>
    <recommendedName>
        <fullName evidence="2">26S proteasome non-ATPase regulatory subunit 6</fullName>
    </recommendedName>
</protein>
<proteinExistence type="evidence at transcript level"/>
<dbReference type="Gene3D" id="1.25.40.570">
    <property type="match status" value="1"/>
</dbReference>
<evidence type="ECO:0000313" key="6">
    <source>
        <dbReference type="EMBL" id="OXA64723.1"/>
    </source>
</evidence>
<dbReference type="InterPro" id="IPR045135">
    <property type="entry name" value="Rpn7_N"/>
</dbReference>
<dbReference type="EMBL" id="MH799844">
    <property type="protein sequence ID" value="QBH74003.1"/>
    <property type="molecule type" value="mRNA"/>
</dbReference>
<dbReference type="InterPro" id="IPR049549">
    <property type="entry name" value="RPN7_PSMD6_C"/>
</dbReference>
<feature type="coiled-coil region" evidence="4">
    <location>
        <begin position="87"/>
        <end position="114"/>
    </location>
</feature>
<dbReference type="PANTHER" id="PTHR14145:SF1">
    <property type="entry name" value="26S PROTEASOME NON-ATPASE REGULATORY SUBUNIT 6"/>
    <property type="match status" value="1"/>
</dbReference>
<dbReference type="GO" id="GO:0043161">
    <property type="term" value="P:proteasome-mediated ubiquitin-dependent protein catabolic process"/>
    <property type="evidence" value="ECO:0007669"/>
    <property type="project" value="TreeGrafter"/>
</dbReference>
<evidence type="ECO:0000256" key="3">
    <source>
        <dbReference type="ARBA" id="ARBA00022942"/>
    </source>
</evidence>
<sequence>MPEISEDVIEKNPDLQLAQWKFLLEQPNLSPEHSKPEIIKKLLDVIEQQRMSPFYDDLVRDLANIDTNVKLPESKIADMRLENTQKIQEYDAYIEDAEKNLTEMEVREKNLQKAEYLCRIGDKEQALAAFRKTYDKTVSLGQRLDIVFHQIRIGIFYMDHDIISRNIDKAKTLIDEGGDWDRRNRLKVYQGTYAMSIRDFKTAAIQFLDTISTFTSNELMDYISFVTYTVIMGMISLPRNELREKIIKGAEIQEVLHGQPKIKGFLMSLYECKYAEFFKYLSEIETHMKEDRLLAPHYRHYVREMRIKAYTQLLESYSSLTLKYMSNSFGVTEAFIDKELHRFIAAGRLHCKVDKVAGIVETTRPDNKNWQYQATIKQGDILLNRIQKLSRVINI</sequence>
<evidence type="ECO:0000313" key="8">
    <source>
        <dbReference type="Proteomes" id="UP000198287"/>
    </source>
</evidence>
<dbReference type="PANTHER" id="PTHR14145">
    <property type="entry name" value="26S PROTESOME SUBUNIT 6"/>
    <property type="match status" value="1"/>
</dbReference>
<dbReference type="SMART" id="SM00088">
    <property type="entry name" value="PINT"/>
    <property type="match status" value="1"/>
</dbReference>
<reference evidence="7" key="2">
    <citation type="journal article" date="2019" name="Sci. Rep.">
        <title>No signal of deleterious mutation accumulation in conserved gene sequences of extant asexual hexapods.</title>
        <authorList>
            <person name="Brandt A."/>
            <person name="Bast J."/>
            <person name="Scheu S."/>
            <person name="Meusemann K."/>
            <person name="Donath A."/>
            <person name="Schuette K."/>
            <person name="Machida R."/>
            <person name="Kraaijeveld K."/>
        </authorList>
    </citation>
    <scope>NUCLEOTIDE SEQUENCE</scope>
    <source>
        <strain evidence="7">OG3814</strain>
    </source>
</reference>
<dbReference type="GO" id="GO:0005838">
    <property type="term" value="C:proteasome regulatory particle"/>
    <property type="evidence" value="ECO:0007669"/>
    <property type="project" value="TreeGrafter"/>
</dbReference>
<keyword evidence="8" id="KW-1185">Reference proteome</keyword>
<dbReference type="Pfam" id="PF21154">
    <property type="entry name" value="RPN7_PSMD6_C"/>
    <property type="match status" value="1"/>
</dbReference>
<evidence type="ECO:0000256" key="2">
    <source>
        <dbReference type="ARBA" id="ARBA00014932"/>
    </source>
</evidence>
<dbReference type="AlphaFoldDB" id="A0A226F4L5"/>
<dbReference type="InterPro" id="IPR036390">
    <property type="entry name" value="WH_DNA-bd_sf"/>
</dbReference>
<keyword evidence="3 7" id="KW-0647">Proteasome</keyword>
<accession>A0A226F4L5</accession>
<dbReference type="Pfam" id="PF01399">
    <property type="entry name" value="PCI"/>
    <property type="match status" value="1"/>
</dbReference>
<evidence type="ECO:0000313" key="7">
    <source>
        <dbReference type="EMBL" id="QBH74003.1"/>
    </source>
</evidence>
<organism evidence="6 8">
    <name type="scientific">Folsomia candida</name>
    <name type="common">Springtail</name>
    <dbReference type="NCBI Taxonomy" id="158441"/>
    <lineage>
        <taxon>Eukaryota</taxon>
        <taxon>Metazoa</taxon>
        <taxon>Ecdysozoa</taxon>
        <taxon>Arthropoda</taxon>
        <taxon>Hexapoda</taxon>
        <taxon>Collembola</taxon>
        <taxon>Entomobryomorpha</taxon>
        <taxon>Isotomoidea</taxon>
        <taxon>Isotomidae</taxon>
        <taxon>Proisotominae</taxon>
        <taxon>Folsomia</taxon>
    </lineage>
</organism>
<name>A0A226F4L5_FOLCA</name>
<evidence type="ECO:0000259" key="5">
    <source>
        <dbReference type="PROSITE" id="PS50250"/>
    </source>
</evidence>
<feature type="domain" description="PCI" evidence="5">
    <location>
        <begin position="199"/>
        <end position="367"/>
    </location>
</feature>
<gene>
    <name evidence="6" type="ORF">Fcan01_01958</name>
</gene>
<dbReference type="OrthoDB" id="1452at2759"/>
<dbReference type="InterPro" id="IPR019585">
    <property type="entry name" value="Rpn7/CSN1"/>
</dbReference>
<keyword evidence="4" id="KW-0175">Coiled coil</keyword>
<evidence type="ECO:0000256" key="1">
    <source>
        <dbReference type="ARBA" id="ARBA00005717"/>
    </source>
</evidence>